<evidence type="ECO:0000256" key="2">
    <source>
        <dbReference type="ARBA" id="ARBA00004713"/>
    </source>
</evidence>
<dbReference type="NCBIfam" id="TIGR02193">
    <property type="entry name" value="heptsyl_trn_I"/>
    <property type="match status" value="1"/>
</dbReference>
<evidence type="ECO:0000313" key="14">
    <source>
        <dbReference type="EMBL" id="SJM93082.1"/>
    </source>
</evidence>
<evidence type="ECO:0000256" key="1">
    <source>
        <dbReference type="ARBA" id="ARBA00004515"/>
    </source>
</evidence>
<evidence type="ECO:0000256" key="9">
    <source>
        <dbReference type="ARBA" id="ARBA00043995"/>
    </source>
</evidence>
<dbReference type="Pfam" id="PF01075">
    <property type="entry name" value="Glyco_transf_9"/>
    <property type="match status" value="1"/>
</dbReference>
<evidence type="ECO:0000256" key="8">
    <source>
        <dbReference type="ARBA" id="ARBA00023136"/>
    </source>
</evidence>
<dbReference type="RefSeq" id="WP_087143676.1">
    <property type="nucleotide sequence ID" value="NZ_FUKI01000113.1"/>
</dbReference>
<evidence type="ECO:0000256" key="7">
    <source>
        <dbReference type="ARBA" id="ARBA00022985"/>
    </source>
</evidence>
<proteinExistence type="inferred from homology"/>
<dbReference type="InterPro" id="IPR002201">
    <property type="entry name" value="Glyco_trans_9"/>
</dbReference>
<evidence type="ECO:0000256" key="13">
    <source>
        <dbReference type="ARBA" id="ARBA00049201"/>
    </source>
</evidence>
<evidence type="ECO:0000256" key="4">
    <source>
        <dbReference type="ARBA" id="ARBA00022519"/>
    </source>
</evidence>
<dbReference type="PANTHER" id="PTHR30160">
    <property type="entry name" value="TETRAACYLDISACCHARIDE 4'-KINASE-RELATED"/>
    <property type="match status" value="1"/>
</dbReference>
<keyword evidence="8" id="KW-0472">Membrane</keyword>
<gene>
    <name evidence="14" type="ORF">CRENPOLYSF1_380020</name>
</gene>
<keyword evidence="6 14" id="KW-0808">Transferase</keyword>
<keyword evidence="3" id="KW-1003">Cell membrane</keyword>
<keyword evidence="7" id="KW-0448">Lipopolysaccharide biosynthesis</keyword>
<keyword evidence="15" id="KW-1185">Reference proteome</keyword>
<dbReference type="InterPro" id="IPR011908">
    <property type="entry name" value="LipoPS_heptosylTferase-I"/>
</dbReference>
<dbReference type="AlphaFoldDB" id="A0A1R4H9Z4"/>
<dbReference type="PANTHER" id="PTHR30160:SF19">
    <property type="entry name" value="LIPOPOLYSACCHARIDE HEPTOSYLTRANSFERASE 1"/>
    <property type="match status" value="1"/>
</dbReference>
<accession>A0A1R4H9Z4</accession>
<dbReference type="InterPro" id="IPR051199">
    <property type="entry name" value="LPS_LOS_Heptosyltrfase"/>
</dbReference>
<dbReference type="GO" id="GO:0008713">
    <property type="term" value="F:ADP-heptose-lipopolysaccharide heptosyltransferase activity"/>
    <property type="evidence" value="ECO:0007669"/>
    <property type="project" value="TreeGrafter"/>
</dbReference>
<evidence type="ECO:0000256" key="3">
    <source>
        <dbReference type="ARBA" id="ARBA00022475"/>
    </source>
</evidence>
<dbReference type="GO" id="GO:0009244">
    <property type="term" value="P:lipopolysaccharide core region biosynthetic process"/>
    <property type="evidence" value="ECO:0007669"/>
    <property type="project" value="InterPro"/>
</dbReference>
<dbReference type="EMBL" id="FUKI01000113">
    <property type="protein sequence ID" value="SJM93082.1"/>
    <property type="molecule type" value="Genomic_DNA"/>
</dbReference>
<evidence type="ECO:0000256" key="10">
    <source>
        <dbReference type="ARBA" id="ARBA00044041"/>
    </source>
</evidence>
<dbReference type="OrthoDB" id="9767552at2"/>
<protein>
    <recommendedName>
        <fullName evidence="11">Lipopolysaccharide heptosyltransferase 1</fullName>
        <ecNumber evidence="10">2.4.99.23</ecNumber>
    </recommendedName>
    <alternativeName>
        <fullName evidence="12">ADP-heptose:lipopolysaccharide heptosyltransferase I</fullName>
    </alternativeName>
</protein>
<comment type="catalytic activity">
    <reaction evidence="13">
        <text>an alpha-Kdo-(2-&gt;4)-alpha-Kdo-(2-&gt;6)-lipid A + ADP-L-glycero-beta-D-manno-heptose = an L-alpha-D-Hep-(1-&gt;5)-[alpha-Kdo-(2-&gt;4)]-alpha-Kdo-(2-&gt;6)-lipid A + ADP + H(+)</text>
        <dbReference type="Rhea" id="RHEA:74067"/>
        <dbReference type="ChEBI" id="CHEBI:15378"/>
        <dbReference type="ChEBI" id="CHEBI:61506"/>
        <dbReference type="ChEBI" id="CHEBI:176431"/>
        <dbReference type="ChEBI" id="CHEBI:193068"/>
        <dbReference type="ChEBI" id="CHEBI:456216"/>
        <dbReference type="EC" id="2.4.99.23"/>
    </reaction>
</comment>
<keyword evidence="4" id="KW-0997">Cell inner membrane</keyword>
<organism evidence="14 15">
    <name type="scientific">Crenothrix polyspora</name>
    <dbReference type="NCBI Taxonomy" id="360316"/>
    <lineage>
        <taxon>Bacteria</taxon>
        <taxon>Pseudomonadati</taxon>
        <taxon>Pseudomonadota</taxon>
        <taxon>Gammaproteobacteria</taxon>
        <taxon>Methylococcales</taxon>
        <taxon>Crenotrichaceae</taxon>
        <taxon>Crenothrix</taxon>
    </lineage>
</organism>
<comment type="pathway">
    <text evidence="2">Bacterial outer membrane biogenesis; LPS core biosynthesis.</text>
</comment>
<evidence type="ECO:0000256" key="12">
    <source>
        <dbReference type="ARBA" id="ARBA00044330"/>
    </source>
</evidence>
<sequence length="335" mass="37823">MKIAIIKLSALGDIIHAMVALQFIKAQRSDIEIDWIVEERFADILKHNPDINQLLTINIKSLKTNKINFFRQVKKVRGYARNRYDLVIDAQGLLKSAVTARLLGKPIAGYDIHSIREKAASWFYDVKIACAYDENTIDRKALVLSSPLGIGISKEQIVNKAPFLFFSDEDPQIYDYLLKEHINIIMVIGSTWDSRNYPAAKFIAIAESLQENCLVVWGSEEEKIKADWMATQSDYIQVMPKLDLNSLKALIAQADLLIGNDTGPTHMAWALNKPSITLFGPTPISRVYQTDINKVIKSSSIVNPFKLNKQDYSIKDINEQEVITLAKLLLTASKK</sequence>
<name>A0A1R4H9Z4_9GAMM</name>
<keyword evidence="5" id="KW-0328">Glycosyltransferase</keyword>
<evidence type="ECO:0000313" key="15">
    <source>
        <dbReference type="Proteomes" id="UP000195667"/>
    </source>
</evidence>
<dbReference type="EC" id="2.4.99.23" evidence="10"/>
<comment type="subcellular location">
    <subcellularLocation>
        <location evidence="1">Cell inner membrane</location>
        <topology evidence="1">Peripheral membrane protein</topology>
        <orientation evidence="1">Cytoplasmic side</orientation>
    </subcellularLocation>
</comment>
<evidence type="ECO:0000256" key="6">
    <source>
        <dbReference type="ARBA" id="ARBA00022679"/>
    </source>
</evidence>
<dbReference type="Proteomes" id="UP000195667">
    <property type="component" value="Unassembled WGS sequence"/>
</dbReference>
<dbReference type="CDD" id="cd03789">
    <property type="entry name" value="GT9_LPS_heptosyltransferase"/>
    <property type="match status" value="1"/>
</dbReference>
<comment type="similarity">
    <text evidence="9">Belongs to the glycosyltransferase 9 family.</text>
</comment>
<evidence type="ECO:0000256" key="5">
    <source>
        <dbReference type="ARBA" id="ARBA00022676"/>
    </source>
</evidence>
<dbReference type="GO" id="GO:0005829">
    <property type="term" value="C:cytosol"/>
    <property type="evidence" value="ECO:0007669"/>
    <property type="project" value="TreeGrafter"/>
</dbReference>
<evidence type="ECO:0000256" key="11">
    <source>
        <dbReference type="ARBA" id="ARBA00044190"/>
    </source>
</evidence>
<dbReference type="Gene3D" id="3.40.50.2000">
    <property type="entry name" value="Glycogen Phosphorylase B"/>
    <property type="match status" value="2"/>
</dbReference>
<dbReference type="GO" id="GO:0005886">
    <property type="term" value="C:plasma membrane"/>
    <property type="evidence" value="ECO:0007669"/>
    <property type="project" value="UniProtKB-SubCell"/>
</dbReference>
<dbReference type="SUPFAM" id="SSF53756">
    <property type="entry name" value="UDP-Glycosyltransferase/glycogen phosphorylase"/>
    <property type="match status" value="1"/>
</dbReference>
<reference evidence="15" key="1">
    <citation type="submission" date="2017-02" db="EMBL/GenBank/DDBJ databases">
        <authorList>
            <person name="Daims H."/>
        </authorList>
    </citation>
    <scope>NUCLEOTIDE SEQUENCE [LARGE SCALE GENOMIC DNA]</scope>
</reference>